<evidence type="ECO:0000313" key="2">
    <source>
        <dbReference type="EMBL" id="KAG2607557.1"/>
    </source>
</evidence>
<name>A0A8T0TBA7_PANVG</name>
<evidence type="ECO:0000256" key="1">
    <source>
        <dbReference type="SAM" id="MobiDB-lite"/>
    </source>
</evidence>
<organism evidence="2 3">
    <name type="scientific">Panicum virgatum</name>
    <name type="common">Blackwell switchgrass</name>
    <dbReference type="NCBI Taxonomy" id="38727"/>
    <lineage>
        <taxon>Eukaryota</taxon>
        <taxon>Viridiplantae</taxon>
        <taxon>Streptophyta</taxon>
        <taxon>Embryophyta</taxon>
        <taxon>Tracheophyta</taxon>
        <taxon>Spermatophyta</taxon>
        <taxon>Magnoliopsida</taxon>
        <taxon>Liliopsida</taxon>
        <taxon>Poales</taxon>
        <taxon>Poaceae</taxon>
        <taxon>PACMAD clade</taxon>
        <taxon>Panicoideae</taxon>
        <taxon>Panicodae</taxon>
        <taxon>Paniceae</taxon>
        <taxon>Panicinae</taxon>
        <taxon>Panicum</taxon>
        <taxon>Panicum sect. Hiantes</taxon>
    </lineage>
</organism>
<evidence type="ECO:0000313" key="3">
    <source>
        <dbReference type="Proteomes" id="UP000823388"/>
    </source>
</evidence>
<protein>
    <submittedName>
        <fullName evidence="2">Uncharacterized protein</fullName>
    </submittedName>
</protein>
<keyword evidence="3" id="KW-1185">Reference proteome</keyword>
<feature type="compositionally biased region" description="Basic and acidic residues" evidence="1">
    <location>
        <begin position="27"/>
        <end position="36"/>
    </location>
</feature>
<accession>A0A8T0TBA7</accession>
<dbReference type="Proteomes" id="UP000823388">
    <property type="component" value="Chromosome 4N"/>
</dbReference>
<proteinExistence type="predicted"/>
<sequence length="172" mass="19105">MLRRESVLLLAVSHMVNWLYPLPPNGHVRDDDELRKTARSRPWKRFADAVGPGRQPRPGPTARPGSRAESRIGSRARARARVPAADGGGGPRGGSLRCCSGRGRCRLVTPLLLWTRAMPISHAREWWRVPSTVNTSAPARQLVLASRHQSPQRLPPPALPSFSKLRERAILR</sequence>
<feature type="region of interest" description="Disordered" evidence="1">
    <location>
        <begin position="27"/>
        <end position="99"/>
    </location>
</feature>
<gene>
    <name evidence="2" type="ORF">PVAP13_4NG171611</name>
</gene>
<dbReference type="EMBL" id="CM029044">
    <property type="protein sequence ID" value="KAG2607557.1"/>
    <property type="molecule type" value="Genomic_DNA"/>
</dbReference>
<comment type="caution">
    <text evidence="2">The sequence shown here is derived from an EMBL/GenBank/DDBJ whole genome shotgun (WGS) entry which is preliminary data.</text>
</comment>
<dbReference type="AlphaFoldDB" id="A0A8T0TBA7"/>
<reference evidence="2" key="1">
    <citation type="submission" date="2020-05" db="EMBL/GenBank/DDBJ databases">
        <title>WGS assembly of Panicum virgatum.</title>
        <authorList>
            <person name="Lovell J.T."/>
            <person name="Jenkins J."/>
            <person name="Shu S."/>
            <person name="Juenger T.E."/>
            <person name="Schmutz J."/>
        </authorList>
    </citation>
    <scope>NUCLEOTIDE SEQUENCE</scope>
    <source>
        <strain evidence="2">AP13</strain>
    </source>
</reference>